<dbReference type="InterPro" id="IPR003774">
    <property type="entry name" value="AlgH-like"/>
</dbReference>
<dbReference type="InterPro" id="IPR036249">
    <property type="entry name" value="Thioredoxin-like_sf"/>
</dbReference>
<dbReference type="Gene3D" id="3.40.1740.10">
    <property type="entry name" value="VC0467-like"/>
    <property type="match status" value="1"/>
</dbReference>
<reference evidence="3 4" key="1">
    <citation type="journal article" date="2016" name="DNA Res.">
        <title>The draft genome of MD-2 pineapple using hybrid error correction of long reads.</title>
        <authorList>
            <person name="Redwan R.M."/>
            <person name="Saidin A."/>
            <person name="Kumar S.V."/>
        </authorList>
    </citation>
    <scope>NUCLEOTIDE SEQUENCE [LARGE SCALE GENOMIC DNA]</scope>
    <source>
        <strain evidence="4">cv. MD2</strain>
        <tissue evidence="3">Leaf</tissue>
    </source>
</reference>
<dbReference type="AlphaFoldDB" id="A0A199UFJ6"/>
<evidence type="ECO:0000256" key="1">
    <source>
        <dbReference type="SAM" id="MobiDB-lite"/>
    </source>
</evidence>
<dbReference type="PANTHER" id="PTHR31984:SF12">
    <property type="entry name" value="THIOREDOXIN DOMAIN-CONTAINING PROTEIN"/>
    <property type="match status" value="1"/>
</dbReference>
<evidence type="ECO:0000313" key="4">
    <source>
        <dbReference type="Proteomes" id="UP000092600"/>
    </source>
</evidence>
<feature type="compositionally biased region" description="Basic and acidic residues" evidence="1">
    <location>
        <begin position="599"/>
        <end position="609"/>
    </location>
</feature>
<keyword evidence="2" id="KW-0732">Signal</keyword>
<evidence type="ECO:0000256" key="2">
    <source>
        <dbReference type="SAM" id="SignalP"/>
    </source>
</evidence>
<dbReference type="Pfam" id="PF02622">
    <property type="entry name" value="DUF179"/>
    <property type="match status" value="1"/>
</dbReference>
<dbReference type="STRING" id="4615.A0A199UFJ6"/>
<gene>
    <name evidence="3" type="ORF">ACMD2_00564</name>
</gene>
<feature type="compositionally biased region" description="Basic and acidic residues" evidence="1">
    <location>
        <begin position="648"/>
        <end position="660"/>
    </location>
</feature>
<dbReference type="Gene3D" id="3.40.30.10">
    <property type="entry name" value="Glutaredoxin"/>
    <property type="match status" value="2"/>
</dbReference>
<organism evidence="3 4">
    <name type="scientific">Ananas comosus</name>
    <name type="common">Pineapple</name>
    <name type="synonym">Ananas ananas</name>
    <dbReference type="NCBI Taxonomy" id="4615"/>
    <lineage>
        <taxon>Eukaryota</taxon>
        <taxon>Viridiplantae</taxon>
        <taxon>Streptophyta</taxon>
        <taxon>Embryophyta</taxon>
        <taxon>Tracheophyta</taxon>
        <taxon>Spermatophyta</taxon>
        <taxon>Magnoliopsida</taxon>
        <taxon>Liliopsida</taxon>
        <taxon>Poales</taxon>
        <taxon>Bromeliaceae</taxon>
        <taxon>Bromelioideae</taxon>
        <taxon>Ananas</taxon>
    </lineage>
</organism>
<dbReference type="SUPFAM" id="SSF52833">
    <property type="entry name" value="Thioredoxin-like"/>
    <property type="match status" value="1"/>
</dbReference>
<name>A0A199UFJ6_ANACO</name>
<sequence>MMGSLNLTLAAISWPLLLLVLLHLSPSVAASAGAAAAAAAKASAQPESRPEWETLTKRNYSSQIRLHPNVLLMVTVPWRVQQRFCSELFLMPRYERGSGESRSLMDEIKHLVAINGLEFGPLKLMIVYRNSEKMLADVLGAAEGISLFYYHHSTSYKYGGRLRAQNILSSVYHIMSLKHDEIPLKPLRTREELENFLQSTDKSVLLLDFCGWTAKLMQKSKDGAYESSSASNNKSLNAYITGEVNMESDGRPEVSIDEKVVENEELNFGAEAQVIGSPWEGGFALANQSVSQQIENREADTGMTCMMEEFKLFESFYTKFVALAREYFLPPERQRYGLVSERSLLPLLGIDSQEMWLLMVHFSGCPNCSILVKEGDRIRTVLQSHHPLVKELEVDGHNIDATFPANRPSIVLFVDRSSESSIVRGESKLSLEVLRKFARQNQLSYRMFEGLHNNSYEIPLRAPRGSSSKSKTGLDSLVPKIMKIRDNMAVMVVDNGERISVKNSDNDHQGNTLFDIVAQLLQQTKSAHTEKQTRISLLAKEVGFQLLSEDFEVRVVDSLRAYEGNGESEVVIEGAVTSLKDQTPAILGENFDNNMSTTDSDKKDTIDKTQDTDTDLISNILYETSAGFIRMKDNDLFDATDKTGVVEDKKSDVKDLEDNPHQIQEVPGNDDKLADTVGNEVREIEISDFESTKANEFQLGEELHNFEEDIKEDHVGSVEGNLDTPKEAAVNSISTSPSFSDEGLEEFRSTLVRNLDGLNNEFGPFLGSVFVIDAGYRLLRSLTARSGVPSLVILDPIFQEHYVFPEETEISYSSVVNFVDKFLNRSLSPYQRSASSITTTKEFPRPPFVNLDFHEAYAVPRVTANTFCELVIGIRACKFEKGVSSDSENFTSAWTNDILVLFSNSWCGFCQRMELVVREVYRAFKNYMTVSAVHAKNIDPLHFEDNSGEPLLSSPPIVYLMDCTLNDCSSFLRPMGKELYPTLVLYPAENKTGIFYEGDMSVINIMEFLESHGSNSHYLTKHKGFLWTHAREQNEERSNLHDASLTVQAHDYSEAGIAVGQDSSRLHYEREPIVVGSILTATDKLVNAVPFDNSTILIVSADPQDGFQGLIINKPLKWDIFKDQFNEIAPLKQAPLFYGGPVTLQSFPLVSMARKAFEGYVDVIPGVYFGNPVATSSVIRQIKLGDRSVDDFWFFLGYSGWAYDQLFDELNGGSWHLSNHPIEHLDWPES</sequence>
<proteinExistence type="predicted"/>
<feature type="signal peptide" evidence="2">
    <location>
        <begin position="1"/>
        <end position="30"/>
    </location>
</feature>
<feature type="region of interest" description="Disordered" evidence="1">
    <location>
        <begin position="648"/>
        <end position="673"/>
    </location>
</feature>
<dbReference type="EMBL" id="LSRQ01008337">
    <property type="protein sequence ID" value="OAY63518.1"/>
    <property type="molecule type" value="Genomic_DNA"/>
</dbReference>
<dbReference type="PANTHER" id="PTHR31984">
    <property type="entry name" value="TRANSPORTER, PUTATIVE (DUF179)-RELATED"/>
    <property type="match status" value="1"/>
</dbReference>
<comment type="caution">
    <text evidence="3">The sequence shown here is derived from an EMBL/GenBank/DDBJ whole genome shotgun (WGS) entry which is preliminary data.</text>
</comment>
<protein>
    <submittedName>
        <fullName evidence="3">UPF0301 protein</fullName>
    </submittedName>
</protein>
<dbReference type="SUPFAM" id="SSF143456">
    <property type="entry name" value="VC0467-like"/>
    <property type="match status" value="1"/>
</dbReference>
<feature type="region of interest" description="Disordered" evidence="1">
    <location>
        <begin position="587"/>
        <end position="609"/>
    </location>
</feature>
<dbReference type="Proteomes" id="UP000092600">
    <property type="component" value="Unassembled WGS sequence"/>
</dbReference>
<evidence type="ECO:0000313" key="3">
    <source>
        <dbReference type="EMBL" id="OAY63518.1"/>
    </source>
</evidence>
<feature type="chain" id="PRO_5008285206" evidence="2">
    <location>
        <begin position="31"/>
        <end position="1230"/>
    </location>
</feature>
<accession>A0A199UFJ6</accession>